<evidence type="ECO:0000256" key="2">
    <source>
        <dbReference type="ARBA" id="ARBA00023125"/>
    </source>
</evidence>
<dbReference type="Pfam" id="PF02311">
    <property type="entry name" value="AraC_binding"/>
    <property type="match status" value="1"/>
</dbReference>
<protein>
    <submittedName>
        <fullName evidence="5">Helix-turn-helix domain-containing protein</fullName>
    </submittedName>
</protein>
<dbReference type="InterPro" id="IPR011051">
    <property type="entry name" value="RmlC_Cupin_sf"/>
</dbReference>
<dbReference type="PROSITE" id="PS01124">
    <property type="entry name" value="HTH_ARAC_FAMILY_2"/>
    <property type="match status" value="1"/>
</dbReference>
<dbReference type="EMBL" id="JBHUMD010000026">
    <property type="protein sequence ID" value="MFD2602824.1"/>
    <property type="molecule type" value="Genomic_DNA"/>
</dbReference>
<dbReference type="InterPro" id="IPR020449">
    <property type="entry name" value="Tscrpt_reg_AraC-type_HTH"/>
</dbReference>
<organism evidence="5 6">
    <name type="scientific">Flavobacterium suzhouense</name>
    <dbReference type="NCBI Taxonomy" id="1529638"/>
    <lineage>
        <taxon>Bacteria</taxon>
        <taxon>Pseudomonadati</taxon>
        <taxon>Bacteroidota</taxon>
        <taxon>Flavobacteriia</taxon>
        <taxon>Flavobacteriales</taxon>
        <taxon>Flavobacteriaceae</taxon>
        <taxon>Flavobacterium</taxon>
    </lineage>
</organism>
<dbReference type="InterPro" id="IPR009057">
    <property type="entry name" value="Homeodomain-like_sf"/>
</dbReference>
<dbReference type="InterPro" id="IPR003313">
    <property type="entry name" value="AraC-bd"/>
</dbReference>
<evidence type="ECO:0000256" key="1">
    <source>
        <dbReference type="ARBA" id="ARBA00023015"/>
    </source>
</evidence>
<reference evidence="6" key="1">
    <citation type="journal article" date="2019" name="Int. J. Syst. Evol. Microbiol.">
        <title>The Global Catalogue of Microorganisms (GCM) 10K type strain sequencing project: providing services to taxonomists for standard genome sequencing and annotation.</title>
        <authorList>
            <consortium name="The Broad Institute Genomics Platform"/>
            <consortium name="The Broad Institute Genome Sequencing Center for Infectious Disease"/>
            <person name="Wu L."/>
            <person name="Ma J."/>
        </authorList>
    </citation>
    <scope>NUCLEOTIDE SEQUENCE [LARGE SCALE GENOMIC DNA]</scope>
    <source>
        <strain evidence="6">KCTC 42107</strain>
    </source>
</reference>
<dbReference type="InterPro" id="IPR014710">
    <property type="entry name" value="RmlC-like_jellyroll"/>
</dbReference>
<keyword evidence="6" id="KW-1185">Reference proteome</keyword>
<dbReference type="PANTHER" id="PTHR11019:SF159">
    <property type="entry name" value="TRANSCRIPTIONAL REGULATOR-RELATED"/>
    <property type="match status" value="1"/>
</dbReference>
<dbReference type="Proteomes" id="UP001597480">
    <property type="component" value="Unassembled WGS sequence"/>
</dbReference>
<evidence type="ECO:0000259" key="4">
    <source>
        <dbReference type="PROSITE" id="PS01124"/>
    </source>
</evidence>
<dbReference type="InterPro" id="IPR018060">
    <property type="entry name" value="HTH_AraC"/>
</dbReference>
<dbReference type="Pfam" id="PF12833">
    <property type="entry name" value="HTH_18"/>
    <property type="match status" value="1"/>
</dbReference>
<accession>A0ABW5NVD0</accession>
<dbReference type="SUPFAM" id="SSF46689">
    <property type="entry name" value="Homeodomain-like"/>
    <property type="match status" value="2"/>
</dbReference>
<name>A0ABW5NVD0_9FLAO</name>
<gene>
    <name evidence="5" type="ORF">ACFSR3_12205</name>
</gene>
<sequence length="267" mass="30716">MATDRYYLTEVDKHSDSIYCHHDLMGELLIPQHYHNKAQFLYVEGGIAYVKTDISTYFLPARHYMWIPPGVKHSIHPNSEDVMMRNLYFPVEKKDVAFYEEEGIYPVNDLLLNLLLFTNRWKGDLYKGSRNYIVAKALKVLLPDISGKNLSLSLPLAKDARLIKITDYIASHIGDAISFEDLAKRFGLSTRTLHRLFVKDLGMSFMQFFTISRMLRAVELLQDKSMPVSEVALAVGYNSLPTFSNIFYKMLGQRPSEYANGRNILSE</sequence>
<dbReference type="SMART" id="SM00342">
    <property type="entry name" value="HTH_ARAC"/>
    <property type="match status" value="1"/>
</dbReference>
<evidence type="ECO:0000313" key="6">
    <source>
        <dbReference type="Proteomes" id="UP001597480"/>
    </source>
</evidence>
<dbReference type="PRINTS" id="PR00032">
    <property type="entry name" value="HTHARAC"/>
</dbReference>
<keyword evidence="2" id="KW-0238">DNA-binding</keyword>
<dbReference type="RefSeq" id="WP_379821271.1">
    <property type="nucleotide sequence ID" value="NZ_JBHUMD010000026.1"/>
</dbReference>
<keyword evidence="1" id="KW-0805">Transcription regulation</keyword>
<dbReference type="Gene3D" id="2.60.120.10">
    <property type="entry name" value="Jelly Rolls"/>
    <property type="match status" value="1"/>
</dbReference>
<keyword evidence="3" id="KW-0804">Transcription</keyword>
<evidence type="ECO:0000313" key="5">
    <source>
        <dbReference type="EMBL" id="MFD2602824.1"/>
    </source>
</evidence>
<evidence type="ECO:0000256" key="3">
    <source>
        <dbReference type="ARBA" id="ARBA00023163"/>
    </source>
</evidence>
<proteinExistence type="predicted"/>
<dbReference type="Gene3D" id="1.10.10.60">
    <property type="entry name" value="Homeodomain-like"/>
    <property type="match status" value="1"/>
</dbReference>
<dbReference type="SUPFAM" id="SSF51182">
    <property type="entry name" value="RmlC-like cupins"/>
    <property type="match status" value="1"/>
</dbReference>
<comment type="caution">
    <text evidence="5">The sequence shown here is derived from an EMBL/GenBank/DDBJ whole genome shotgun (WGS) entry which is preliminary data.</text>
</comment>
<feature type="domain" description="HTH araC/xylS-type" evidence="4">
    <location>
        <begin position="163"/>
        <end position="261"/>
    </location>
</feature>
<dbReference type="PANTHER" id="PTHR11019">
    <property type="entry name" value="HTH-TYPE TRANSCRIPTIONAL REGULATOR NIMR"/>
    <property type="match status" value="1"/>
</dbReference>